<gene>
    <name evidence="1" type="ORF">FHS02_000395</name>
</gene>
<organism evidence="1 2">
    <name type="scientific">Pseudoduganella umbonata</name>
    <dbReference type="NCBI Taxonomy" id="864828"/>
    <lineage>
        <taxon>Bacteria</taxon>
        <taxon>Pseudomonadati</taxon>
        <taxon>Pseudomonadota</taxon>
        <taxon>Betaproteobacteria</taxon>
        <taxon>Burkholderiales</taxon>
        <taxon>Oxalobacteraceae</taxon>
        <taxon>Telluria group</taxon>
        <taxon>Pseudoduganella</taxon>
    </lineage>
</organism>
<reference evidence="1 2" key="1">
    <citation type="submission" date="2020-08" db="EMBL/GenBank/DDBJ databases">
        <title>Genomic Encyclopedia of Type Strains, Phase III (KMG-III): the genomes of soil and plant-associated and newly described type strains.</title>
        <authorList>
            <person name="Whitman W."/>
        </authorList>
    </citation>
    <scope>NUCLEOTIDE SEQUENCE [LARGE SCALE GENOMIC DNA]</scope>
    <source>
        <strain evidence="1 2">CECT 7753</strain>
    </source>
</reference>
<evidence type="ECO:0000313" key="2">
    <source>
        <dbReference type="Proteomes" id="UP000584325"/>
    </source>
</evidence>
<dbReference type="Pfam" id="PF19788">
    <property type="entry name" value="DUF6272"/>
    <property type="match status" value="1"/>
</dbReference>
<name>A0A7W5E6L3_9BURK</name>
<dbReference type="Proteomes" id="UP000584325">
    <property type="component" value="Unassembled WGS sequence"/>
</dbReference>
<protein>
    <submittedName>
        <fullName evidence="1">Uncharacterized protein</fullName>
    </submittedName>
</protein>
<dbReference type="NCBIfam" id="NF038262">
    <property type="entry name" value="SiaB_fam_kinase"/>
    <property type="match status" value="1"/>
</dbReference>
<dbReference type="EMBL" id="JACHXS010000001">
    <property type="protein sequence ID" value="MBB3219608.1"/>
    <property type="molecule type" value="Genomic_DNA"/>
</dbReference>
<dbReference type="InterPro" id="IPR046239">
    <property type="entry name" value="DUF6272"/>
</dbReference>
<dbReference type="AlphaFoldDB" id="A0A7W5E6L3"/>
<proteinExistence type="predicted"/>
<accession>A0A7W5E6L3</accession>
<dbReference type="RefSeq" id="WP_371861451.1">
    <property type="nucleotide sequence ID" value="NZ_CP040017.1"/>
</dbReference>
<comment type="caution">
    <text evidence="1">The sequence shown here is derived from an EMBL/GenBank/DDBJ whole genome shotgun (WGS) entry which is preliminary data.</text>
</comment>
<sequence>MAAPAGSASSVTETTVTGAIALQYQQFQDFWHAASQRQVIFFYSGYFSQHVVSAIAETIKARLNAAGTAGPTSRRIFSAFVEMSQNIMHYSADALTPAEQPDRQIRGGAFCIAACGERFHLLCANPVANDRVDAIRGRIEPLCAMTVEEIRSAYKTALRQAAPEDSKGAGLGFLTMARDASAPLDFHFLPDSTDAARTVFCIAATI</sequence>
<evidence type="ECO:0000313" key="1">
    <source>
        <dbReference type="EMBL" id="MBB3219608.1"/>
    </source>
</evidence>